<feature type="transmembrane region" description="Helical" evidence="6">
    <location>
        <begin position="37"/>
        <end position="58"/>
    </location>
</feature>
<protein>
    <submittedName>
        <fullName evidence="8">DUF3817 domain-containing protein</fullName>
    </submittedName>
</protein>
<keyword evidence="4 6" id="KW-1133">Transmembrane helix</keyword>
<proteinExistence type="predicted"/>
<accession>A0ABP7TP32</accession>
<dbReference type="RefSeq" id="WP_324690677.1">
    <property type="nucleotide sequence ID" value="NZ_BAABCR010000013.1"/>
</dbReference>
<feature type="transmembrane region" description="Helical" evidence="6">
    <location>
        <begin position="70"/>
        <end position="86"/>
    </location>
</feature>
<dbReference type="EMBL" id="BAABCR010000013">
    <property type="protein sequence ID" value="GAA4029029.1"/>
    <property type="molecule type" value="Genomic_DNA"/>
</dbReference>
<evidence type="ECO:0000313" key="8">
    <source>
        <dbReference type="EMBL" id="GAA4029029.1"/>
    </source>
</evidence>
<keyword evidence="5 6" id="KW-0472">Membrane</keyword>
<organism evidence="8 9">
    <name type="scientific">Flavobacterium cheonhonense</name>
    <dbReference type="NCBI Taxonomy" id="706185"/>
    <lineage>
        <taxon>Bacteria</taxon>
        <taxon>Pseudomonadati</taxon>
        <taxon>Bacteroidota</taxon>
        <taxon>Flavobacteriia</taxon>
        <taxon>Flavobacteriales</taxon>
        <taxon>Flavobacteriaceae</taxon>
        <taxon>Flavobacterium</taxon>
    </lineage>
</organism>
<reference evidence="9" key="1">
    <citation type="journal article" date="2019" name="Int. J. Syst. Evol. Microbiol.">
        <title>The Global Catalogue of Microorganisms (GCM) 10K type strain sequencing project: providing services to taxonomists for standard genome sequencing and annotation.</title>
        <authorList>
            <consortium name="The Broad Institute Genomics Platform"/>
            <consortium name="The Broad Institute Genome Sequencing Center for Infectious Disease"/>
            <person name="Wu L."/>
            <person name="Ma J."/>
        </authorList>
    </citation>
    <scope>NUCLEOTIDE SEQUENCE [LARGE SCALE GENOMIC DNA]</scope>
    <source>
        <strain evidence="9">JCM 17064</strain>
    </source>
</reference>
<evidence type="ECO:0000256" key="1">
    <source>
        <dbReference type="ARBA" id="ARBA00004651"/>
    </source>
</evidence>
<evidence type="ECO:0000256" key="4">
    <source>
        <dbReference type="ARBA" id="ARBA00022989"/>
    </source>
</evidence>
<evidence type="ECO:0000259" key="7">
    <source>
        <dbReference type="Pfam" id="PF12823"/>
    </source>
</evidence>
<evidence type="ECO:0000256" key="6">
    <source>
        <dbReference type="SAM" id="Phobius"/>
    </source>
</evidence>
<gene>
    <name evidence="8" type="ORF">GCM10022386_10900</name>
</gene>
<evidence type="ECO:0000256" key="3">
    <source>
        <dbReference type="ARBA" id="ARBA00022692"/>
    </source>
</evidence>
<name>A0ABP7TP32_9FLAO</name>
<dbReference type="InterPro" id="IPR023845">
    <property type="entry name" value="DUF3817_TM"/>
</dbReference>
<dbReference type="NCBIfam" id="TIGR03954">
    <property type="entry name" value="integ_memb_HG"/>
    <property type="match status" value="1"/>
</dbReference>
<comment type="subcellular location">
    <subcellularLocation>
        <location evidence="1">Cell membrane</location>
        <topology evidence="1">Multi-pass membrane protein</topology>
    </subcellularLocation>
</comment>
<dbReference type="Proteomes" id="UP001500968">
    <property type="component" value="Unassembled WGS sequence"/>
</dbReference>
<evidence type="ECO:0000313" key="9">
    <source>
        <dbReference type="Proteomes" id="UP001500968"/>
    </source>
</evidence>
<feature type="domain" description="DUF3817" evidence="7">
    <location>
        <begin position="3"/>
        <end position="90"/>
    </location>
</feature>
<dbReference type="PANTHER" id="PTHR40077:SF1">
    <property type="entry name" value="MEMBRANE PROTEIN"/>
    <property type="match status" value="1"/>
</dbReference>
<feature type="transmembrane region" description="Helical" evidence="6">
    <location>
        <begin position="7"/>
        <end position="25"/>
    </location>
</feature>
<dbReference type="PANTHER" id="PTHR40077">
    <property type="entry name" value="MEMBRANE PROTEIN-RELATED"/>
    <property type="match status" value="1"/>
</dbReference>
<keyword evidence="9" id="KW-1185">Reference proteome</keyword>
<evidence type="ECO:0000256" key="2">
    <source>
        <dbReference type="ARBA" id="ARBA00022475"/>
    </source>
</evidence>
<keyword evidence="3 6" id="KW-0812">Transmembrane</keyword>
<dbReference type="Pfam" id="PF12823">
    <property type="entry name" value="DUF3817"/>
    <property type="match status" value="1"/>
</dbReference>
<evidence type="ECO:0000256" key="5">
    <source>
        <dbReference type="ARBA" id="ARBA00023136"/>
    </source>
</evidence>
<sequence>MTRLFKFVAVAEGISYLVLFFNMLVIKPNDLGLYKALLFPVGMAHGLLFMGYVLLAILIREDQQWKWKDFIIVQLASLLPFATFYVEKKYVTNA</sequence>
<keyword evidence="2" id="KW-1003">Cell membrane</keyword>
<comment type="caution">
    <text evidence="8">The sequence shown here is derived from an EMBL/GenBank/DDBJ whole genome shotgun (WGS) entry which is preliminary data.</text>
</comment>